<dbReference type="EMBL" id="BTSX01000004">
    <property type="protein sequence ID" value="GMS97703.1"/>
    <property type="molecule type" value="Genomic_DNA"/>
</dbReference>
<comment type="caution">
    <text evidence="1">The sequence shown here is derived from an EMBL/GenBank/DDBJ whole genome shotgun (WGS) entry which is preliminary data.</text>
</comment>
<name>A0AAV5TU02_9BILA</name>
<feature type="non-terminal residue" evidence="1">
    <location>
        <position position="1"/>
    </location>
</feature>
<keyword evidence="2" id="KW-1185">Reference proteome</keyword>
<reference evidence="1" key="1">
    <citation type="submission" date="2023-10" db="EMBL/GenBank/DDBJ databases">
        <title>Genome assembly of Pristionchus species.</title>
        <authorList>
            <person name="Yoshida K."/>
            <person name="Sommer R.J."/>
        </authorList>
    </citation>
    <scope>NUCLEOTIDE SEQUENCE</scope>
    <source>
        <strain evidence="1">RS0144</strain>
    </source>
</reference>
<evidence type="ECO:0000313" key="1">
    <source>
        <dbReference type="EMBL" id="GMS97703.1"/>
    </source>
</evidence>
<proteinExistence type="predicted"/>
<evidence type="ECO:0000313" key="2">
    <source>
        <dbReference type="Proteomes" id="UP001432027"/>
    </source>
</evidence>
<organism evidence="1 2">
    <name type="scientific">Pristionchus entomophagus</name>
    <dbReference type="NCBI Taxonomy" id="358040"/>
    <lineage>
        <taxon>Eukaryota</taxon>
        <taxon>Metazoa</taxon>
        <taxon>Ecdysozoa</taxon>
        <taxon>Nematoda</taxon>
        <taxon>Chromadorea</taxon>
        <taxon>Rhabditida</taxon>
        <taxon>Rhabditina</taxon>
        <taxon>Diplogasteromorpha</taxon>
        <taxon>Diplogasteroidea</taxon>
        <taxon>Neodiplogasteridae</taxon>
        <taxon>Pristionchus</taxon>
    </lineage>
</organism>
<feature type="non-terminal residue" evidence="1">
    <location>
        <position position="95"/>
    </location>
</feature>
<dbReference type="Proteomes" id="UP001432027">
    <property type="component" value="Unassembled WGS sequence"/>
</dbReference>
<protein>
    <submittedName>
        <fullName evidence="1">Uncharacterized protein</fullName>
    </submittedName>
</protein>
<sequence>SSSEIIEGGLKASLVDYGRFTSLVSRDDMEDSLRRGYIKAASDPWFSLAMKALEKAEKAGLLLNYGESCITCPLVLAFKTMPKIYTPPSIRTLYS</sequence>
<accession>A0AAV5TU02</accession>
<gene>
    <name evidence="1" type="ORF">PENTCL1PPCAC_19878</name>
</gene>
<dbReference type="AlphaFoldDB" id="A0AAV5TU02"/>